<gene>
    <name evidence="3" type="ORF">M3D15_00980</name>
</gene>
<dbReference type="PANTHER" id="PTHR43762">
    <property type="entry name" value="L-GULONOLACTONE OXIDASE"/>
    <property type="match status" value="1"/>
</dbReference>
<dbReference type="InterPro" id="IPR007173">
    <property type="entry name" value="ALO_C"/>
</dbReference>
<dbReference type="Gene3D" id="1.10.45.10">
    <property type="entry name" value="Vanillyl-alcohol Oxidase, Chain A, domain 4"/>
    <property type="match status" value="1"/>
</dbReference>
<evidence type="ECO:0000259" key="2">
    <source>
        <dbReference type="PROSITE" id="PS51387"/>
    </source>
</evidence>
<proteinExistence type="predicted"/>
<keyword evidence="4" id="KW-1185">Reference proteome</keyword>
<evidence type="ECO:0000313" key="4">
    <source>
        <dbReference type="Proteomes" id="UP001525379"/>
    </source>
</evidence>
<dbReference type="Proteomes" id="UP001525379">
    <property type="component" value="Unassembled WGS sequence"/>
</dbReference>
<dbReference type="RefSeq" id="WP_206395099.1">
    <property type="nucleotide sequence ID" value="NZ_JAFDPW010000002.1"/>
</dbReference>
<dbReference type="InterPro" id="IPR036318">
    <property type="entry name" value="FAD-bd_PCMH-like_sf"/>
</dbReference>
<dbReference type="PANTHER" id="PTHR43762:SF1">
    <property type="entry name" value="D-ARABINONO-1,4-LACTONE OXIDASE"/>
    <property type="match status" value="1"/>
</dbReference>
<name>A0ABT2HUC8_9MICO</name>
<dbReference type="Gene3D" id="3.30.70.2520">
    <property type="match status" value="1"/>
</dbReference>
<dbReference type="InterPro" id="IPR016169">
    <property type="entry name" value="FAD-bd_PCMH_sub2"/>
</dbReference>
<evidence type="ECO:0000256" key="1">
    <source>
        <dbReference type="ARBA" id="ARBA00023002"/>
    </source>
</evidence>
<dbReference type="PIRSF" id="PIRSF000136">
    <property type="entry name" value="LGO_GLO"/>
    <property type="match status" value="1"/>
</dbReference>
<dbReference type="PROSITE" id="PS51387">
    <property type="entry name" value="FAD_PCMH"/>
    <property type="match status" value="1"/>
</dbReference>
<dbReference type="Gene3D" id="3.30.43.10">
    <property type="entry name" value="Uridine Diphospho-n-acetylenolpyruvylglucosamine Reductase, domain 2"/>
    <property type="match status" value="1"/>
</dbReference>
<protein>
    <submittedName>
        <fullName evidence="3">FAD-binding protein</fullName>
    </submittedName>
</protein>
<organism evidence="3 4">
    <name type="scientific">Pseudoclavibacter albus</name>
    <dbReference type="NCBI Taxonomy" id="272241"/>
    <lineage>
        <taxon>Bacteria</taxon>
        <taxon>Bacillati</taxon>
        <taxon>Actinomycetota</taxon>
        <taxon>Actinomycetes</taxon>
        <taxon>Micrococcales</taxon>
        <taxon>Microbacteriaceae</taxon>
        <taxon>Pseudoclavibacter</taxon>
    </lineage>
</organism>
<dbReference type="InterPro" id="IPR016166">
    <property type="entry name" value="FAD-bd_PCMH"/>
</dbReference>
<accession>A0ABT2HUC8</accession>
<feature type="domain" description="FAD-binding PCMH-type" evidence="2">
    <location>
        <begin position="15"/>
        <end position="185"/>
    </location>
</feature>
<dbReference type="InterPro" id="IPR010031">
    <property type="entry name" value="FAD_lactone_oxidase-like"/>
</dbReference>
<keyword evidence="1" id="KW-0560">Oxidoreductase</keyword>
<dbReference type="InterPro" id="IPR006094">
    <property type="entry name" value="Oxid_FAD_bind_N"/>
</dbReference>
<dbReference type="Pfam" id="PF01565">
    <property type="entry name" value="FAD_binding_4"/>
    <property type="match status" value="1"/>
</dbReference>
<evidence type="ECO:0000313" key="3">
    <source>
        <dbReference type="EMBL" id="MCT2041921.1"/>
    </source>
</evidence>
<dbReference type="EMBL" id="JALXSQ010000002">
    <property type="protein sequence ID" value="MCT2041921.1"/>
    <property type="molecule type" value="Genomic_DNA"/>
</dbReference>
<dbReference type="InterPro" id="IPR016167">
    <property type="entry name" value="FAD-bd_PCMH_sub1"/>
</dbReference>
<sequence>MKSRRSAWRNWSKTVEADPSRIERPADAKATQAIIRDALAHGSRVRPVGNGFSASGIAVSPEIAVDVTALRGLVRVDAEAGLATFLPGTTLGEAMAALEDVGLAFESSTRNVDVTLGGIIATGGHGWGHGYGPISSFLTEMKLVTGTGELITVSARKNAELWSAARINLGALGIMTELTFRVVPAYTAKVTERLENFLAFTDKLEERMAGAHHVQASWRPHTGRIAVTRAMHVPHQASGAIRPGKVTASGQDFRSQLRIGVGRVVPALVPTLNRLANVFNTSRMLEGEPQAALASRPEVPVSTLEYSVPIAATGAVLRELDRAIERQRLAVPSEVFVTTTAPDDAYLAQSYGREVGNISVRMPSSMNSGAYFACAEEIFIDYEGLPHWAGAHTLRAEEIAYVLPRFGDFLSVRHRLDPNLMFTNPYLERVLGE</sequence>
<reference evidence="3 4" key="1">
    <citation type="submission" date="2022-04" db="EMBL/GenBank/DDBJ databases">
        <title>Human microbiome associated bacterial genomes.</title>
        <authorList>
            <person name="Sandstrom S."/>
            <person name="Salamzade R."/>
            <person name="Kalan L.R."/>
        </authorList>
    </citation>
    <scope>NUCLEOTIDE SEQUENCE [LARGE SCALE GENOMIC DNA]</scope>
    <source>
        <strain evidence="4">p3-SID1799</strain>
    </source>
</reference>
<dbReference type="Pfam" id="PF04030">
    <property type="entry name" value="ALO"/>
    <property type="match status" value="1"/>
</dbReference>
<dbReference type="InterPro" id="IPR016171">
    <property type="entry name" value="Vanillyl_alc_oxidase_C-sub2"/>
</dbReference>
<comment type="caution">
    <text evidence="3">The sequence shown here is derived from an EMBL/GenBank/DDBJ whole genome shotgun (WGS) entry which is preliminary data.</text>
</comment>
<dbReference type="SUPFAM" id="SSF56176">
    <property type="entry name" value="FAD-binding/transporter-associated domain-like"/>
    <property type="match status" value="1"/>
</dbReference>
<dbReference type="Gene3D" id="3.30.465.10">
    <property type="match status" value="1"/>
</dbReference>